<dbReference type="PANTHER" id="PTHR34406:SF1">
    <property type="entry name" value="PROTEIN YCEI"/>
    <property type="match status" value="1"/>
</dbReference>
<evidence type="ECO:0000313" key="2">
    <source>
        <dbReference type="EMBL" id="MBB5035088.1"/>
    </source>
</evidence>
<name>A0A7W8DM73_9BACT</name>
<dbReference type="InterPro" id="IPR036761">
    <property type="entry name" value="TTHA0802/YceI-like_sf"/>
</dbReference>
<dbReference type="SMART" id="SM00867">
    <property type="entry name" value="YceI"/>
    <property type="match status" value="1"/>
</dbReference>
<dbReference type="GO" id="GO:0016740">
    <property type="term" value="F:transferase activity"/>
    <property type="evidence" value="ECO:0007669"/>
    <property type="project" value="UniProtKB-KW"/>
</dbReference>
<reference evidence="2 3" key="1">
    <citation type="submission" date="2020-08" db="EMBL/GenBank/DDBJ databases">
        <title>Genomic Encyclopedia of Type Strains, Phase IV (KMG-IV): sequencing the most valuable type-strain genomes for metagenomic binning, comparative biology and taxonomic classification.</title>
        <authorList>
            <person name="Goeker M."/>
        </authorList>
    </citation>
    <scope>NUCLEOTIDE SEQUENCE [LARGE SCALE GENOMIC DNA]</scope>
    <source>
        <strain evidence="2 3">DSM 12252</strain>
    </source>
</reference>
<dbReference type="InterPro" id="IPR007372">
    <property type="entry name" value="Lipid/polyisoprenoid-bd_YceI"/>
</dbReference>
<feature type="domain" description="Rhodanese" evidence="1">
    <location>
        <begin position="12"/>
        <end position="106"/>
    </location>
</feature>
<dbReference type="InterPro" id="IPR036873">
    <property type="entry name" value="Rhodanese-like_dom_sf"/>
</dbReference>
<dbReference type="AlphaFoldDB" id="A0A7W8DM73"/>
<dbReference type="PROSITE" id="PS50206">
    <property type="entry name" value="RHODANESE_3"/>
    <property type="match status" value="1"/>
</dbReference>
<keyword evidence="2" id="KW-0808">Transferase</keyword>
<dbReference type="SMART" id="SM00450">
    <property type="entry name" value="RHOD"/>
    <property type="match status" value="1"/>
</dbReference>
<dbReference type="CDD" id="cd00158">
    <property type="entry name" value="RHOD"/>
    <property type="match status" value="1"/>
</dbReference>
<dbReference type="Pfam" id="PF00581">
    <property type="entry name" value="Rhodanese"/>
    <property type="match status" value="1"/>
</dbReference>
<proteinExistence type="predicted"/>
<evidence type="ECO:0000259" key="1">
    <source>
        <dbReference type="PROSITE" id="PS50206"/>
    </source>
</evidence>
<dbReference type="EMBL" id="JACHIG010000013">
    <property type="protein sequence ID" value="MBB5035088.1"/>
    <property type="molecule type" value="Genomic_DNA"/>
</dbReference>
<dbReference type="SUPFAM" id="SSF101874">
    <property type="entry name" value="YceI-like"/>
    <property type="match status" value="1"/>
</dbReference>
<sequence length="298" mass="32460">MKTITAKELSALKNGPVLIHVLPEEHYECAHLPGAVNACVYEMVFVDRVAELVPDKEAAVVVYGTGDGSLDAATAAEKLAKVGYTNVSVFEGGLAEWRSLGLPLEGSGAEACELTPEGLFEVDTSTSVVRWTGRNLFNHHHGTIKLAGGRIEVERGVLKHARFTLDMNSIACEDLVDTAYNAMLIRHLRDEDFFAVERFPTAEFICERAEALAACTAGTPNFNMHGSITLRGVTRPLSFPAVIAAADADHLTGQAQFELDRTQFGSHYGSGRLFAFLGKHIVNDHVHLHLKVHAKRSR</sequence>
<dbReference type="Gene3D" id="2.40.128.110">
    <property type="entry name" value="Lipid/polyisoprenoid-binding, YceI-like"/>
    <property type="match status" value="1"/>
</dbReference>
<dbReference type="Gene3D" id="3.40.250.10">
    <property type="entry name" value="Rhodanese-like domain"/>
    <property type="match status" value="1"/>
</dbReference>
<dbReference type="Proteomes" id="UP000590740">
    <property type="component" value="Unassembled WGS sequence"/>
</dbReference>
<keyword evidence="3" id="KW-1185">Reference proteome</keyword>
<evidence type="ECO:0000313" key="3">
    <source>
        <dbReference type="Proteomes" id="UP000590740"/>
    </source>
</evidence>
<dbReference type="Pfam" id="PF04264">
    <property type="entry name" value="YceI"/>
    <property type="match status" value="1"/>
</dbReference>
<dbReference type="RefSeq" id="WP_184343524.1">
    <property type="nucleotide sequence ID" value="NZ_JACHIG010000013.1"/>
</dbReference>
<organism evidence="2 3">
    <name type="scientific">Prosthecobacter vanneervenii</name>
    <dbReference type="NCBI Taxonomy" id="48466"/>
    <lineage>
        <taxon>Bacteria</taxon>
        <taxon>Pseudomonadati</taxon>
        <taxon>Verrucomicrobiota</taxon>
        <taxon>Verrucomicrobiia</taxon>
        <taxon>Verrucomicrobiales</taxon>
        <taxon>Verrucomicrobiaceae</taxon>
        <taxon>Prosthecobacter</taxon>
    </lineage>
</organism>
<gene>
    <name evidence="2" type="ORF">HNQ65_004696</name>
</gene>
<accession>A0A7W8DM73</accession>
<dbReference type="InterPro" id="IPR001763">
    <property type="entry name" value="Rhodanese-like_dom"/>
</dbReference>
<protein>
    <submittedName>
        <fullName evidence="2">Polyisoprenoid-binding protein YceI/rhodanese-related sulfurtransferase</fullName>
    </submittedName>
</protein>
<dbReference type="PANTHER" id="PTHR34406">
    <property type="entry name" value="PROTEIN YCEI"/>
    <property type="match status" value="1"/>
</dbReference>
<comment type="caution">
    <text evidence="2">The sequence shown here is derived from an EMBL/GenBank/DDBJ whole genome shotgun (WGS) entry which is preliminary data.</text>
</comment>
<dbReference type="SUPFAM" id="SSF52821">
    <property type="entry name" value="Rhodanese/Cell cycle control phosphatase"/>
    <property type="match status" value="1"/>
</dbReference>